<dbReference type="Gene3D" id="1.10.340.70">
    <property type="match status" value="1"/>
</dbReference>
<dbReference type="InterPro" id="IPR012337">
    <property type="entry name" value="RNaseH-like_sf"/>
</dbReference>
<dbReference type="Gene3D" id="3.30.70.270">
    <property type="match status" value="1"/>
</dbReference>
<dbReference type="InterPro" id="IPR043128">
    <property type="entry name" value="Rev_trsase/Diguanyl_cyclase"/>
</dbReference>
<dbReference type="PROSITE" id="PS50994">
    <property type="entry name" value="INTEGRASE"/>
    <property type="match status" value="1"/>
</dbReference>
<dbReference type="Pfam" id="PF17919">
    <property type="entry name" value="RT_RNaseH_2"/>
    <property type="match status" value="1"/>
</dbReference>
<dbReference type="InterPro" id="IPR036397">
    <property type="entry name" value="RNaseH_sf"/>
</dbReference>
<proteinExistence type="predicted"/>
<protein>
    <recommendedName>
        <fullName evidence="1">Integrase catalytic domain-containing protein</fullName>
    </recommendedName>
</protein>
<dbReference type="Gene3D" id="3.30.420.10">
    <property type="entry name" value="Ribonuclease H-like superfamily/Ribonuclease H"/>
    <property type="match status" value="1"/>
</dbReference>
<dbReference type="SUPFAM" id="SSF53098">
    <property type="entry name" value="Ribonuclease H-like"/>
    <property type="match status" value="1"/>
</dbReference>
<reference evidence="2" key="1">
    <citation type="journal article" date="2019" name="Sci. Rep.">
        <title>Draft genome of Tanacetum cinerariifolium, the natural source of mosquito coil.</title>
        <authorList>
            <person name="Yamashiro T."/>
            <person name="Shiraishi A."/>
            <person name="Satake H."/>
            <person name="Nakayama K."/>
        </authorList>
    </citation>
    <scope>NUCLEOTIDE SEQUENCE</scope>
</reference>
<dbReference type="InterPro" id="IPR001584">
    <property type="entry name" value="Integrase_cat-core"/>
</dbReference>
<dbReference type="AlphaFoldDB" id="A0A699I902"/>
<dbReference type="SUPFAM" id="SSF56672">
    <property type="entry name" value="DNA/RNA polymerases"/>
    <property type="match status" value="1"/>
</dbReference>
<evidence type="ECO:0000313" key="2">
    <source>
        <dbReference type="EMBL" id="GEZ28902.1"/>
    </source>
</evidence>
<organism evidence="2">
    <name type="scientific">Tanacetum cinerariifolium</name>
    <name type="common">Dalmatian daisy</name>
    <name type="synonym">Chrysanthemum cinerariifolium</name>
    <dbReference type="NCBI Taxonomy" id="118510"/>
    <lineage>
        <taxon>Eukaryota</taxon>
        <taxon>Viridiplantae</taxon>
        <taxon>Streptophyta</taxon>
        <taxon>Embryophyta</taxon>
        <taxon>Tracheophyta</taxon>
        <taxon>Spermatophyta</taxon>
        <taxon>Magnoliopsida</taxon>
        <taxon>eudicotyledons</taxon>
        <taxon>Gunneridae</taxon>
        <taxon>Pentapetalae</taxon>
        <taxon>asterids</taxon>
        <taxon>campanulids</taxon>
        <taxon>Asterales</taxon>
        <taxon>Asteraceae</taxon>
        <taxon>Asteroideae</taxon>
        <taxon>Anthemideae</taxon>
        <taxon>Anthemidinae</taxon>
        <taxon>Tanacetum</taxon>
    </lineage>
</organism>
<name>A0A699I902_TANCI</name>
<dbReference type="GO" id="GO:0003676">
    <property type="term" value="F:nucleic acid binding"/>
    <property type="evidence" value="ECO:0007669"/>
    <property type="project" value="InterPro"/>
</dbReference>
<dbReference type="EMBL" id="BKCJ010261487">
    <property type="protein sequence ID" value="GEZ28902.1"/>
    <property type="molecule type" value="Genomic_DNA"/>
</dbReference>
<evidence type="ECO:0000259" key="1">
    <source>
        <dbReference type="PROSITE" id="PS50994"/>
    </source>
</evidence>
<dbReference type="Gene3D" id="3.10.20.370">
    <property type="match status" value="1"/>
</dbReference>
<accession>A0A699I902</accession>
<dbReference type="Pfam" id="PF17921">
    <property type="entry name" value="Integrase_H2C2"/>
    <property type="match status" value="1"/>
</dbReference>
<dbReference type="InterPro" id="IPR041577">
    <property type="entry name" value="RT_RNaseH_2"/>
</dbReference>
<dbReference type="InterPro" id="IPR041588">
    <property type="entry name" value="Integrase_H2C2"/>
</dbReference>
<comment type="caution">
    <text evidence="2">The sequence shown here is derived from an EMBL/GenBank/DDBJ whole genome shotgun (WGS) entry which is preliminary data.</text>
</comment>
<dbReference type="InterPro" id="IPR052160">
    <property type="entry name" value="Gypsy_RT_Integrase-like"/>
</dbReference>
<dbReference type="GO" id="GO:0015074">
    <property type="term" value="P:DNA integration"/>
    <property type="evidence" value="ECO:0007669"/>
    <property type="project" value="InterPro"/>
</dbReference>
<dbReference type="InterPro" id="IPR043502">
    <property type="entry name" value="DNA/RNA_pol_sf"/>
</dbReference>
<sequence length="914" mass="104272">APSNEKVNGVYGNHPRNDPFFESYNPGWRNHPNFRWKDDDNYNRPNNTQQQNHGYIPRISLPMTKLLLKNPEATESPKVREGGVSCTTTPYFAALEKSASARLAKKGPHYEDMWETLKINLPLIDAIKQIPAYAKFLKDLCTQKRKLKATLPKKIDLTEHVSAVLSIYLPPKFKDHGALLISVVLTSLLWTSSHHIQPTIILGRPFLATIDARINCRTGAMDITFGNKKLRLDVFNSVNSPTMNECYQVDVIDEEVQKHAPRMLKDDPLNLYLTCENEEILNVAEAQEIQECLVSSLNHQRLHWSYKVEPFPANFDTATKPSLKVPLTLDLKPLPSNLKYAFLGPNNTLLVIVASDLSGSQEEAILKVLSKYKATVGWTISYLKGISPSLCMHQIVTDADVKPSRDAQRRLNPNMKEVLKKEVLKWLDAGIIYLILDSKWVSPTQMVPKKADMVGESVEIFMDDFSIFGQSFESCLGQLESVLKRCIETNLVLSWEKSHFTVREGSVLGHVVSKKGFEEPDWSKPFEIVCDASDYAARAVLGQRVDKKHVVIFYASKTFSEAQMNYTTTEKELLAAVFALDKIIPPPFNPSDVIKEIFLDESLFEVSKLPWYENIVNYLVVKNLPDYWSKQQRQYFFSQLKYYFWEDPKLYKVCADQVVTRCVLDHEHTDILAHCHSYAYGGHFGSTKTGHKVLQSGFFWPTIFKDARSFVKACTRCQQVGGISRRDQMPMNPILVVEIFDVWGIDFMGPFLTSHGNVYILVAVDYVSKHGILKAIISDGGSHFKNFKFGKLLKHYGVKYRIATPYHSQTSGQVEVYYREIKRILENTVHSDRKDWSLRLDDALWAYMTAFKTPIGMSPYRLVYGKACHLLVEIEHRAEWAIKQVNMDLDNAGNSSKLQLSKLDEIRCDAYESS</sequence>
<feature type="non-terminal residue" evidence="2">
    <location>
        <position position="1"/>
    </location>
</feature>
<dbReference type="Gene3D" id="3.10.10.10">
    <property type="entry name" value="HIV Type 1 Reverse Transcriptase, subunit A, domain 1"/>
    <property type="match status" value="1"/>
</dbReference>
<dbReference type="PANTHER" id="PTHR47266">
    <property type="entry name" value="ENDONUCLEASE-RELATED"/>
    <property type="match status" value="1"/>
</dbReference>
<gene>
    <name evidence="2" type="ORF">Tci_500875</name>
</gene>
<feature type="domain" description="Integrase catalytic" evidence="1">
    <location>
        <begin position="760"/>
        <end position="867"/>
    </location>
</feature>